<protein>
    <submittedName>
        <fullName evidence="1">Sorbitol dehydrogenase family protein</fullName>
    </submittedName>
</protein>
<sequence length="198" mass="21124">MAQTTRRQFLGWGVAMLPLLAVPALPGRGHAAPRLSLSCPQDFIHVSSVLTGHRDLDPALAPRVWSGLVSKDDGFPARYAMLCKALAAHEICSWPDYAASGLKAHKALHDVAVGIVGAWYLGRVGPMLPRSETGTPAFITYEGAMMWRPTLDVTVIPSYARGGPGFWALPPSPSAPVISAPVIHETTTLSPAQNGHLF</sequence>
<reference evidence="1 2" key="1">
    <citation type="submission" date="2022-06" db="EMBL/GenBank/DDBJ databases">
        <title>Whole-genome of Asaia lannensis strain LMG 27011T.</title>
        <authorList>
            <person name="Sombolestani A."/>
        </authorList>
    </citation>
    <scope>NUCLEOTIDE SEQUENCE [LARGE SCALE GENOMIC DNA]</scope>
    <source>
        <strain evidence="1 2">NBRC 102526</strain>
    </source>
</reference>
<dbReference type="EMBL" id="JAMXQU010000001">
    <property type="protein sequence ID" value="MCO6158742.1"/>
    <property type="molecule type" value="Genomic_DNA"/>
</dbReference>
<dbReference type="PROSITE" id="PS51318">
    <property type="entry name" value="TAT"/>
    <property type="match status" value="1"/>
</dbReference>
<dbReference type="RefSeq" id="WP_252848334.1">
    <property type="nucleotide sequence ID" value="NZ_BAPW01000034.1"/>
</dbReference>
<name>A0ABT1CD01_9PROT</name>
<accession>A0ABT1CD01</accession>
<dbReference type="InterPro" id="IPR024651">
    <property type="entry name" value="FAD-SLDH_ssu"/>
</dbReference>
<dbReference type="Pfam" id="PF12318">
    <property type="entry name" value="FAD-SLDH"/>
    <property type="match status" value="1"/>
</dbReference>
<gene>
    <name evidence="1" type="ORF">NF685_01700</name>
</gene>
<proteinExistence type="predicted"/>
<dbReference type="InterPro" id="IPR006311">
    <property type="entry name" value="TAT_signal"/>
</dbReference>
<evidence type="ECO:0000313" key="2">
    <source>
        <dbReference type="Proteomes" id="UP001523401"/>
    </source>
</evidence>
<comment type="caution">
    <text evidence="1">The sequence shown here is derived from an EMBL/GenBank/DDBJ whole genome shotgun (WGS) entry which is preliminary data.</text>
</comment>
<dbReference type="Proteomes" id="UP001523401">
    <property type="component" value="Unassembled WGS sequence"/>
</dbReference>
<organism evidence="1 2">
    <name type="scientific">Asaia lannensis NBRC 102526</name>
    <dbReference type="NCBI Taxonomy" id="1307926"/>
    <lineage>
        <taxon>Bacteria</taxon>
        <taxon>Pseudomonadati</taxon>
        <taxon>Pseudomonadota</taxon>
        <taxon>Alphaproteobacteria</taxon>
        <taxon>Acetobacterales</taxon>
        <taxon>Acetobacteraceae</taxon>
        <taxon>Asaia</taxon>
    </lineage>
</organism>
<keyword evidence="2" id="KW-1185">Reference proteome</keyword>
<evidence type="ECO:0000313" key="1">
    <source>
        <dbReference type="EMBL" id="MCO6158742.1"/>
    </source>
</evidence>